<sequence>MSDSTSSKCCGSLSYDFAHVLLRLWVGMRLFMAGLDKFRWGNGPTVSFGLDNYAKKTGPLAKLMTDNSFMPQWACDAFAATIGYILIPVGIWVAVGIFTEFGLLAAGLVFLSLGLGLAALPDDTEVVSNIGLSILIVAAALVTSKAKTFSIDGLLSRKKA</sequence>
<keyword evidence="1" id="KW-0812">Transmembrane</keyword>
<dbReference type="RefSeq" id="WP_377162718.1">
    <property type="nucleotide sequence ID" value="NZ_JBHSMQ010000001.1"/>
</dbReference>
<evidence type="ECO:0000313" key="4">
    <source>
        <dbReference type="Proteomes" id="UP001596052"/>
    </source>
</evidence>
<feature type="transmembrane region" description="Helical" evidence="1">
    <location>
        <begin position="77"/>
        <end position="95"/>
    </location>
</feature>
<dbReference type="InterPro" id="IPR007301">
    <property type="entry name" value="DoxD"/>
</dbReference>
<reference evidence="4" key="1">
    <citation type="journal article" date="2019" name="Int. J. Syst. Evol. Microbiol.">
        <title>The Global Catalogue of Microorganisms (GCM) 10K type strain sequencing project: providing services to taxonomists for standard genome sequencing and annotation.</title>
        <authorList>
            <consortium name="The Broad Institute Genomics Platform"/>
            <consortium name="The Broad Institute Genome Sequencing Center for Infectious Disease"/>
            <person name="Wu L."/>
            <person name="Ma J."/>
        </authorList>
    </citation>
    <scope>NUCLEOTIDE SEQUENCE [LARGE SCALE GENOMIC DNA]</scope>
    <source>
        <strain evidence="4">CGMCC 4.1469</strain>
    </source>
</reference>
<name>A0ABW0KLF3_9BACT</name>
<keyword evidence="4" id="KW-1185">Reference proteome</keyword>
<comment type="caution">
    <text evidence="3">The sequence shown here is derived from an EMBL/GenBank/DDBJ whole genome shotgun (WGS) entry which is preliminary data.</text>
</comment>
<evidence type="ECO:0000313" key="3">
    <source>
        <dbReference type="EMBL" id="MFC5453542.1"/>
    </source>
</evidence>
<proteinExistence type="predicted"/>
<dbReference type="EMBL" id="JBHSMQ010000001">
    <property type="protein sequence ID" value="MFC5453542.1"/>
    <property type="molecule type" value="Genomic_DNA"/>
</dbReference>
<feature type="transmembrane region" description="Helical" evidence="1">
    <location>
        <begin position="102"/>
        <end position="120"/>
    </location>
</feature>
<accession>A0ABW0KLF3</accession>
<keyword evidence="1" id="KW-0472">Membrane</keyword>
<evidence type="ECO:0000256" key="1">
    <source>
        <dbReference type="SAM" id="Phobius"/>
    </source>
</evidence>
<evidence type="ECO:0000259" key="2">
    <source>
        <dbReference type="Pfam" id="PF04173"/>
    </source>
</evidence>
<keyword evidence="1" id="KW-1133">Transmembrane helix</keyword>
<gene>
    <name evidence="3" type="ORF">ACFQDI_01635</name>
</gene>
<protein>
    <submittedName>
        <fullName evidence="3">TQO small subunit DoxD</fullName>
    </submittedName>
</protein>
<dbReference type="Pfam" id="PF04173">
    <property type="entry name" value="DoxD"/>
    <property type="match status" value="1"/>
</dbReference>
<feature type="transmembrane region" description="Helical" evidence="1">
    <location>
        <begin position="126"/>
        <end position="143"/>
    </location>
</feature>
<organism evidence="3 4">
    <name type="scientific">Prosthecobacter fluviatilis</name>
    <dbReference type="NCBI Taxonomy" id="445931"/>
    <lineage>
        <taxon>Bacteria</taxon>
        <taxon>Pseudomonadati</taxon>
        <taxon>Verrucomicrobiota</taxon>
        <taxon>Verrucomicrobiia</taxon>
        <taxon>Verrucomicrobiales</taxon>
        <taxon>Verrucomicrobiaceae</taxon>
        <taxon>Prosthecobacter</taxon>
    </lineage>
</organism>
<dbReference type="Proteomes" id="UP001596052">
    <property type="component" value="Unassembled WGS sequence"/>
</dbReference>
<feature type="domain" description="TQO small subunit DoxD" evidence="2">
    <location>
        <begin position="78"/>
        <end position="158"/>
    </location>
</feature>